<proteinExistence type="predicted"/>
<dbReference type="PROSITE" id="PS51379">
    <property type="entry name" value="4FE4S_FER_2"/>
    <property type="match status" value="2"/>
</dbReference>
<comment type="caution">
    <text evidence="5">The sequence shown here is derived from an EMBL/GenBank/DDBJ whole genome shotgun (WGS) entry which is preliminary data.</text>
</comment>
<feature type="domain" description="4Fe-4S ferredoxin-type" evidence="4">
    <location>
        <begin position="90"/>
        <end position="119"/>
    </location>
</feature>
<evidence type="ECO:0000313" key="6">
    <source>
        <dbReference type="Proteomes" id="UP000295247"/>
    </source>
</evidence>
<organism evidence="5 6">
    <name type="scientific">Marichromatium gracile</name>
    <name type="common">Chromatium gracile</name>
    <dbReference type="NCBI Taxonomy" id="1048"/>
    <lineage>
        <taxon>Bacteria</taxon>
        <taxon>Pseudomonadati</taxon>
        <taxon>Pseudomonadota</taxon>
        <taxon>Gammaproteobacteria</taxon>
        <taxon>Chromatiales</taxon>
        <taxon>Chromatiaceae</taxon>
        <taxon>Marichromatium</taxon>
    </lineage>
</organism>
<dbReference type="InterPro" id="IPR017896">
    <property type="entry name" value="4Fe4S_Fe-S-bd"/>
</dbReference>
<evidence type="ECO:0000259" key="4">
    <source>
        <dbReference type="PROSITE" id="PS51379"/>
    </source>
</evidence>
<reference evidence="5 6" key="1">
    <citation type="submission" date="2019-03" db="EMBL/GenBank/DDBJ databases">
        <title>Genomic Encyclopedia of Type Strains, Phase IV (KMG-IV): sequencing the most valuable type-strain genomes for metagenomic binning, comparative biology and taxonomic classification.</title>
        <authorList>
            <person name="Goeker M."/>
        </authorList>
    </citation>
    <scope>NUCLEOTIDE SEQUENCE [LARGE SCALE GENOMIC DNA]</scope>
    <source>
        <strain evidence="5 6">DSM 203</strain>
    </source>
</reference>
<dbReference type="InterPro" id="IPR002586">
    <property type="entry name" value="CobQ/CobB/MinD/ParA_Nub-bd_dom"/>
</dbReference>
<feature type="domain" description="4Fe-4S ferredoxin-type" evidence="4">
    <location>
        <begin position="60"/>
        <end position="89"/>
    </location>
</feature>
<dbReference type="SUPFAM" id="SSF52540">
    <property type="entry name" value="P-loop containing nucleoside triphosphate hydrolases"/>
    <property type="match status" value="1"/>
</dbReference>
<keyword evidence="2" id="KW-0408">Iron</keyword>
<dbReference type="Gene3D" id="3.40.50.300">
    <property type="entry name" value="P-loop containing nucleotide triphosphate hydrolases"/>
    <property type="match status" value="1"/>
</dbReference>
<name>A0A4R4ADF2_MARGR</name>
<dbReference type="EMBL" id="SMDC01000003">
    <property type="protein sequence ID" value="TCW37087.1"/>
    <property type="molecule type" value="Genomic_DNA"/>
</dbReference>
<evidence type="ECO:0000256" key="2">
    <source>
        <dbReference type="ARBA" id="ARBA00023004"/>
    </source>
</evidence>
<dbReference type="Gene3D" id="3.30.70.20">
    <property type="match status" value="1"/>
</dbReference>
<dbReference type="Proteomes" id="UP000295247">
    <property type="component" value="Unassembled WGS sequence"/>
</dbReference>
<dbReference type="Pfam" id="PF01656">
    <property type="entry name" value="CbiA"/>
    <property type="match status" value="1"/>
</dbReference>
<dbReference type="RefSeq" id="WP_242465990.1">
    <property type="nucleotide sequence ID" value="NZ_NRRH01000017.1"/>
</dbReference>
<protein>
    <submittedName>
        <fullName evidence="5">MinD superfamily P-loop ATPase</fullName>
    </submittedName>
</protein>
<dbReference type="InterPro" id="IPR017900">
    <property type="entry name" value="4Fe4S_Fe_S_CS"/>
</dbReference>
<dbReference type="SUPFAM" id="SSF54862">
    <property type="entry name" value="4Fe-4S ferredoxins"/>
    <property type="match status" value="1"/>
</dbReference>
<dbReference type="CDD" id="cd03110">
    <property type="entry name" value="SIMIBI_bact_arch"/>
    <property type="match status" value="1"/>
</dbReference>
<accession>A0A4R4ADF2</accession>
<evidence type="ECO:0000313" key="5">
    <source>
        <dbReference type="EMBL" id="TCW37087.1"/>
    </source>
</evidence>
<dbReference type="InterPro" id="IPR027417">
    <property type="entry name" value="P-loop_NTPase"/>
</dbReference>
<keyword evidence="1" id="KW-0479">Metal-binding</keyword>
<evidence type="ECO:0000256" key="1">
    <source>
        <dbReference type="ARBA" id="ARBA00022723"/>
    </source>
</evidence>
<dbReference type="Pfam" id="PF00037">
    <property type="entry name" value="Fer4"/>
    <property type="match status" value="1"/>
</dbReference>
<dbReference type="GO" id="GO:0051536">
    <property type="term" value="F:iron-sulfur cluster binding"/>
    <property type="evidence" value="ECO:0007669"/>
    <property type="project" value="UniProtKB-KW"/>
</dbReference>
<dbReference type="AlphaFoldDB" id="A0A4R4ADF2"/>
<gene>
    <name evidence="5" type="ORF">EDC29_103284</name>
</gene>
<dbReference type="PANTHER" id="PTHR43534">
    <property type="entry name" value="MIND SUPERFAMILY P-LOOP ATPASE CONTAINING AN INSERTED FERREDOXIN DOMAIN"/>
    <property type="match status" value="1"/>
</dbReference>
<dbReference type="PANTHER" id="PTHR43534:SF1">
    <property type="entry name" value="4FE-4S CLUSTER CONTAINING PARA FAMILY ATPASE PROTEIN"/>
    <property type="match status" value="1"/>
</dbReference>
<dbReference type="GO" id="GO:0046872">
    <property type="term" value="F:metal ion binding"/>
    <property type="evidence" value="ECO:0007669"/>
    <property type="project" value="UniProtKB-KW"/>
</dbReference>
<dbReference type="PROSITE" id="PS00198">
    <property type="entry name" value="4FE4S_FER_1"/>
    <property type="match status" value="1"/>
</dbReference>
<evidence type="ECO:0000256" key="3">
    <source>
        <dbReference type="ARBA" id="ARBA00023014"/>
    </source>
</evidence>
<keyword evidence="3" id="KW-0411">Iron-sulfur</keyword>
<sequence length="293" mass="31268">MMKELTIISGKGGTGKTTVSAAFATLAQHKVVADCDVDAADMHLLLDPRERTGGDFVGGATPRIDPELCAECGDCAAWCRFEAIELDFDAGYRINPFACEHCGLCARVCPEEAIVLETRPNGRWMVSDSRHGTLVHAQLGVGEDNSGKLVTLVRREARRQAEAEGATLILNDGPPGIGCPVSAAITGVDLVLAVTEPTLSGLHDLQRVAELCVHFAIPLVVCINKADLNLENGVTIREWCGARDIEVIGELPFDPVVARALVARKSLAEYDGGAASSAVIELWERVKTRLGVD</sequence>